<feature type="region of interest" description="Disordered" evidence="1">
    <location>
        <begin position="97"/>
        <end position="121"/>
    </location>
</feature>
<comment type="caution">
    <text evidence="2">The sequence shown here is derived from an EMBL/GenBank/DDBJ whole genome shotgun (WGS) entry which is preliminary data.</text>
</comment>
<proteinExistence type="predicted"/>
<evidence type="ECO:0008006" key="4">
    <source>
        <dbReference type="Google" id="ProtNLM"/>
    </source>
</evidence>
<dbReference type="Proteomes" id="UP001596004">
    <property type="component" value="Unassembled WGS sequence"/>
</dbReference>
<dbReference type="RefSeq" id="WP_380846870.1">
    <property type="nucleotide sequence ID" value="NZ_JBHSFP010000027.1"/>
</dbReference>
<evidence type="ECO:0000256" key="1">
    <source>
        <dbReference type="SAM" id="MobiDB-lite"/>
    </source>
</evidence>
<organism evidence="2 3">
    <name type="scientific">Sphaerisporangium dianthi</name>
    <dbReference type="NCBI Taxonomy" id="1436120"/>
    <lineage>
        <taxon>Bacteria</taxon>
        <taxon>Bacillati</taxon>
        <taxon>Actinomycetota</taxon>
        <taxon>Actinomycetes</taxon>
        <taxon>Streptosporangiales</taxon>
        <taxon>Streptosporangiaceae</taxon>
        <taxon>Sphaerisporangium</taxon>
    </lineage>
</organism>
<evidence type="ECO:0000313" key="3">
    <source>
        <dbReference type="Proteomes" id="UP001596004"/>
    </source>
</evidence>
<accession>A0ABV9CP24</accession>
<evidence type="ECO:0000313" key="2">
    <source>
        <dbReference type="EMBL" id="MFC4535044.1"/>
    </source>
</evidence>
<sequence>MTPPTGVREKPGVEGLADRVARAVQGCPDVASLAGGPVATYLAGRTVAGVAVRDTEVEVAVVARYGRPLAEIAAEVRAAVEPLVPGLPVHIRIDDIALPGQEPTAPEGAEGGQADRPETGG</sequence>
<name>A0ABV9CP24_9ACTN</name>
<keyword evidence="3" id="KW-1185">Reference proteome</keyword>
<protein>
    <recommendedName>
        <fullName evidence="4">Asp23/Gls24 family envelope stress response protein</fullName>
    </recommendedName>
</protein>
<dbReference type="EMBL" id="JBHSFP010000027">
    <property type="protein sequence ID" value="MFC4535044.1"/>
    <property type="molecule type" value="Genomic_DNA"/>
</dbReference>
<reference evidence="3" key="1">
    <citation type="journal article" date="2019" name="Int. J. Syst. Evol. Microbiol.">
        <title>The Global Catalogue of Microorganisms (GCM) 10K type strain sequencing project: providing services to taxonomists for standard genome sequencing and annotation.</title>
        <authorList>
            <consortium name="The Broad Institute Genomics Platform"/>
            <consortium name="The Broad Institute Genome Sequencing Center for Infectious Disease"/>
            <person name="Wu L."/>
            <person name="Ma J."/>
        </authorList>
    </citation>
    <scope>NUCLEOTIDE SEQUENCE [LARGE SCALE GENOMIC DNA]</scope>
    <source>
        <strain evidence="3">CGMCC 4.7132</strain>
    </source>
</reference>
<gene>
    <name evidence="2" type="ORF">ACFO60_30150</name>
</gene>